<feature type="transmembrane region" description="Helical" evidence="1">
    <location>
        <begin position="443"/>
        <end position="466"/>
    </location>
</feature>
<dbReference type="Proteomes" id="UP000190890">
    <property type="component" value="Unassembled WGS sequence"/>
</dbReference>
<comment type="caution">
    <text evidence="2">The sequence shown here is derived from an EMBL/GenBank/DDBJ whole genome shotgun (WGS) entry which is preliminary data.</text>
</comment>
<evidence type="ECO:0000313" key="2">
    <source>
        <dbReference type="EMBL" id="OOM75362.1"/>
    </source>
</evidence>
<dbReference type="RefSeq" id="WP_077848347.1">
    <property type="nucleotide sequence ID" value="NZ_LZZM01000186.1"/>
</dbReference>
<gene>
    <name evidence="2" type="ORF">CLPUN_33080</name>
</gene>
<organism evidence="2 3">
    <name type="scientific">Clostridium puniceum</name>
    <dbReference type="NCBI Taxonomy" id="29367"/>
    <lineage>
        <taxon>Bacteria</taxon>
        <taxon>Bacillati</taxon>
        <taxon>Bacillota</taxon>
        <taxon>Clostridia</taxon>
        <taxon>Eubacteriales</taxon>
        <taxon>Clostridiaceae</taxon>
        <taxon>Clostridium</taxon>
    </lineage>
</organism>
<reference evidence="2 3" key="1">
    <citation type="submission" date="2016-05" db="EMBL/GenBank/DDBJ databases">
        <title>Microbial solvent formation.</title>
        <authorList>
            <person name="Poehlein A."/>
            <person name="Montoya Solano J.D."/>
            <person name="Flitsch S."/>
            <person name="Krabben P."/>
            <person name="Duerre P."/>
            <person name="Daniel R."/>
        </authorList>
    </citation>
    <scope>NUCLEOTIDE SEQUENCE [LARGE SCALE GENOMIC DNA]</scope>
    <source>
        <strain evidence="2 3">DSM 2619</strain>
    </source>
</reference>
<feature type="transmembrane region" description="Helical" evidence="1">
    <location>
        <begin position="413"/>
        <end position="437"/>
    </location>
</feature>
<keyword evidence="1" id="KW-0472">Membrane</keyword>
<feature type="transmembrane region" description="Helical" evidence="1">
    <location>
        <begin position="29"/>
        <end position="53"/>
    </location>
</feature>
<feature type="transmembrane region" description="Helical" evidence="1">
    <location>
        <begin position="486"/>
        <end position="507"/>
    </location>
</feature>
<feature type="transmembrane region" description="Helical" evidence="1">
    <location>
        <begin position="143"/>
        <end position="171"/>
    </location>
</feature>
<feature type="transmembrane region" description="Helical" evidence="1">
    <location>
        <begin position="113"/>
        <end position="137"/>
    </location>
</feature>
<feature type="transmembrane region" description="Helical" evidence="1">
    <location>
        <begin position="513"/>
        <end position="531"/>
    </location>
</feature>
<dbReference type="OrthoDB" id="138672at2"/>
<dbReference type="AlphaFoldDB" id="A0A1S8TCL1"/>
<dbReference type="InterPro" id="IPR031599">
    <property type="entry name" value="ABC_tran_2"/>
</dbReference>
<proteinExistence type="predicted"/>
<feature type="transmembrane region" description="Helical" evidence="1">
    <location>
        <begin position="252"/>
        <end position="272"/>
    </location>
</feature>
<protein>
    <submittedName>
        <fullName evidence="2">Uncharacterized protein</fullName>
    </submittedName>
</protein>
<dbReference type="STRING" id="29367.CLPUN_33080"/>
<feature type="transmembrane region" description="Helical" evidence="1">
    <location>
        <begin position="367"/>
        <end position="392"/>
    </location>
</feature>
<feature type="transmembrane region" description="Helical" evidence="1">
    <location>
        <begin position="65"/>
        <end position="92"/>
    </location>
</feature>
<evidence type="ECO:0000256" key="1">
    <source>
        <dbReference type="SAM" id="Phobius"/>
    </source>
</evidence>
<sequence length="546" mass="60854">MSRIKIITRYFTRNAIEEMFAGKKMKPTVLVALMLFTVSMISLPITLMITSAYGSFHSAGQEGSLLLLILSLGAAISFFFGIYTIMNVFYFSEDIEVILPLPFKSSEIVFGKFIAVLINMYLYAAMLVLPLIAYGVVSGASLMYYFYGMLALLVTPILPMIYASLICMVLMRFTNLSKHKDTFRMISGCLSLILIVVFNYFNSNTSKNMNLGELAQKLSEGNNTMMDIMSSIFITDKFTAYGLLYNNEFKGLLYMILSLSLGIIAFFIYYYVGGKLYIKGIIGISESYSKRENILENGKANKLTKKNSPIKALVIRDIKVILRTPQFFINCVAMLFYMPAIFVMTMLSNGQLANVRNLLSKSGTSLYGIAIVVAFIIGTICVMSGGAATTAISREGKDFIVSKYIPVDYKIQLYSKILSSLCINQMGTLIVALVLILVGASSILFILGVIASFIGILFITLFGMYIDFKSPRLNWESERAMYKNNYMPLFIMLIIFILGALLLGLAIVIKNYIIVFFICIGVIGLGSVIFYKGLVKQANKVYNEVC</sequence>
<keyword evidence="1" id="KW-0812">Transmembrane</keyword>
<name>A0A1S8TCL1_9CLOT</name>
<keyword evidence="3" id="KW-1185">Reference proteome</keyword>
<accession>A0A1S8TCL1</accession>
<feature type="transmembrane region" description="Helical" evidence="1">
    <location>
        <begin position="183"/>
        <end position="201"/>
    </location>
</feature>
<dbReference type="EMBL" id="LZZM01000186">
    <property type="protein sequence ID" value="OOM75362.1"/>
    <property type="molecule type" value="Genomic_DNA"/>
</dbReference>
<feature type="transmembrane region" description="Helical" evidence="1">
    <location>
        <begin position="327"/>
        <end position="347"/>
    </location>
</feature>
<evidence type="ECO:0000313" key="3">
    <source>
        <dbReference type="Proteomes" id="UP000190890"/>
    </source>
</evidence>
<keyword evidence="1" id="KW-1133">Transmembrane helix</keyword>
<dbReference type="Pfam" id="PF16949">
    <property type="entry name" value="ABC_tran_2"/>
    <property type="match status" value="1"/>
</dbReference>